<dbReference type="InterPro" id="IPR006900">
    <property type="entry name" value="Sec23/24_helical_dom"/>
</dbReference>
<dbReference type="Pfam" id="PF00626">
    <property type="entry name" value="Gelsolin"/>
    <property type="match status" value="1"/>
</dbReference>
<dbReference type="GO" id="GO:0090110">
    <property type="term" value="P:COPII-coated vesicle cargo loading"/>
    <property type="evidence" value="ECO:0007669"/>
    <property type="project" value="TreeGrafter"/>
</dbReference>
<organism evidence="8 9">
    <name type="scientific">Dracunculus medinensis</name>
    <name type="common">Guinea worm</name>
    <dbReference type="NCBI Taxonomy" id="318479"/>
    <lineage>
        <taxon>Eukaryota</taxon>
        <taxon>Metazoa</taxon>
        <taxon>Ecdysozoa</taxon>
        <taxon>Nematoda</taxon>
        <taxon>Chromadorea</taxon>
        <taxon>Rhabditida</taxon>
        <taxon>Spirurina</taxon>
        <taxon>Dracunculoidea</taxon>
        <taxon>Dracunculidae</taxon>
        <taxon>Dracunculus</taxon>
    </lineage>
</organism>
<dbReference type="PANTHER" id="PTHR13803">
    <property type="entry name" value="SEC24-RELATED PROTEIN"/>
    <property type="match status" value="1"/>
</dbReference>
<evidence type="ECO:0000313" key="8">
    <source>
        <dbReference type="Proteomes" id="UP000038040"/>
    </source>
</evidence>
<dbReference type="Pfam" id="PF04811">
    <property type="entry name" value="Sec23_trunk"/>
    <property type="match status" value="1"/>
</dbReference>
<evidence type="ECO:0000256" key="1">
    <source>
        <dbReference type="ARBA" id="ARBA00004299"/>
    </source>
</evidence>
<evidence type="ECO:0000259" key="4">
    <source>
        <dbReference type="Pfam" id="PF00626"/>
    </source>
</evidence>
<feature type="domain" description="Sec23/Sec24 trunk" evidence="5">
    <location>
        <begin position="36"/>
        <end position="175"/>
    </location>
</feature>
<dbReference type="SUPFAM" id="SSF82754">
    <property type="entry name" value="C-terminal, gelsolin-like domain of Sec23/24"/>
    <property type="match status" value="1"/>
</dbReference>
<sequence length="580" mass="65873">LDHTGRRTDICNRPEQFLGSYEFVATTHYCKNGAMPKEPAFIFMLDVSYSAVQSGLVSIFCRNIRSLLNSLPRESGQEKSSIRVGFATYDQAVHFYNLKNVAEQPEMLVVSDVNDVFVPFVDVDGYSLNFCNFSERLSLLTEIEKMFAETRCTETILGPVIQAGLDALKIILQPGTDFYSKLAEECVKNGCAVDLFLFPNSYIDVASLAPICVITGGTMYKYHYFEGPKDGSRFLADLAHDISRDIAFDAMMRVRTSTGLRATNFCGSFYMDNSTDMEMGVIDSDKAVHVELRHDDKLPDGSAYIQTAILFTTCSGQRRLRIHNIALAVSSEYSHLYRLADPDCLVSFLLKQAEFLVREKTPQEMRDAITHRCAQMLATYREKCNEQVPVGQLILPESLKLLPLFGNCIIKNDAVSGGNDMTVDDRSWMMQMICSLRIEDALLLLYPSVSMPAYIRASFDNFSHDKAYIIYNGIIMFLWIGLQVPQTWIQDIFNSNSVSHLNVENHIIPERDNTSSRGLRRIIDRINSGRARYMKLFIIRQQDALEAWMKKFLVEDRSSAMPSYVDFLCNIHREIRTLLS</sequence>
<dbReference type="Pfam" id="PF04815">
    <property type="entry name" value="Sec23_helical"/>
    <property type="match status" value="1"/>
</dbReference>
<reference evidence="9" key="1">
    <citation type="submission" date="2017-02" db="UniProtKB">
        <authorList>
            <consortium name="WormBaseParasite"/>
        </authorList>
    </citation>
    <scope>IDENTIFICATION</scope>
</reference>
<feature type="domain" description="Sec23/Sec24 helical" evidence="6">
    <location>
        <begin position="341"/>
        <end position="442"/>
    </location>
</feature>
<dbReference type="Proteomes" id="UP000038040">
    <property type="component" value="Unplaced"/>
</dbReference>
<feature type="domain" description="Gelsolin-like" evidence="4">
    <location>
        <begin position="451"/>
        <end position="514"/>
    </location>
</feature>
<keyword evidence="3" id="KW-0968">Cytoplasmic vesicle</keyword>
<dbReference type="InterPro" id="IPR006896">
    <property type="entry name" value="Sec23/24_trunk_dom"/>
</dbReference>
<dbReference type="InterPro" id="IPR036175">
    <property type="entry name" value="Sec23/24_helical_dom_sf"/>
</dbReference>
<dbReference type="Gene3D" id="1.20.120.730">
    <property type="entry name" value="Sec23/Sec24 helical domain"/>
    <property type="match status" value="2"/>
</dbReference>
<dbReference type="InterPro" id="IPR036465">
    <property type="entry name" value="vWFA_dom_sf"/>
</dbReference>
<dbReference type="GO" id="GO:0000149">
    <property type="term" value="F:SNARE binding"/>
    <property type="evidence" value="ECO:0007669"/>
    <property type="project" value="TreeGrafter"/>
</dbReference>
<dbReference type="SUPFAM" id="SSF53300">
    <property type="entry name" value="vWA-like"/>
    <property type="match status" value="1"/>
</dbReference>
<evidence type="ECO:0000256" key="2">
    <source>
        <dbReference type="ARBA" id="ARBA00004397"/>
    </source>
</evidence>
<dbReference type="Gene3D" id="2.60.40.1670">
    <property type="entry name" value="beta-sandwich domain of Sec23/24"/>
    <property type="match status" value="1"/>
</dbReference>
<dbReference type="InterPro" id="IPR012990">
    <property type="entry name" value="Beta-sandwich_Sec23_24"/>
</dbReference>
<name>A0A0N4UN02_DRAME</name>
<accession>A0A0N4UN02</accession>
<dbReference type="PANTHER" id="PTHR13803:SF4">
    <property type="entry name" value="SECRETORY 24CD, ISOFORM C"/>
    <property type="match status" value="1"/>
</dbReference>
<dbReference type="SUPFAM" id="SSF81811">
    <property type="entry name" value="Helical domain of Sec23/24"/>
    <property type="match status" value="1"/>
</dbReference>
<dbReference type="InterPro" id="IPR007123">
    <property type="entry name" value="Gelsolin-like_dom"/>
</dbReference>
<dbReference type="SUPFAM" id="SSF81995">
    <property type="entry name" value="beta-sandwich domain of Sec23/24"/>
    <property type="match status" value="1"/>
</dbReference>
<evidence type="ECO:0000259" key="6">
    <source>
        <dbReference type="Pfam" id="PF04815"/>
    </source>
</evidence>
<evidence type="ECO:0000256" key="3">
    <source>
        <dbReference type="ARBA" id="ARBA00023329"/>
    </source>
</evidence>
<dbReference type="InterPro" id="IPR036180">
    <property type="entry name" value="Gelsolin-like_dom_sf"/>
</dbReference>
<protein>
    <submittedName>
        <fullName evidence="9">VWFA domain-containing protein</fullName>
    </submittedName>
</protein>
<feature type="domain" description="Sec23/Sec24 beta-sandwich" evidence="7">
    <location>
        <begin position="247"/>
        <end position="330"/>
    </location>
</feature>
<evidence type="ECO:0000259" key="7">
    <source>
        <dbReference type="Pfam" id="PF08033"/>
    </source>
</evidence>
<dbReference type="Gene3D" id="3.40.50.410">
    <property type="entry name" value="von Willebrand factor, type A domain"/>
    <property type="match status" value="1"/>
</dbReference>
<dbReference type="InterPro" id="IPR050550">
    <property type="entry name" value="SEC23_SEC24_subfamily"/>
</dbReference>
<evidence type="ECO:0000313" key="9">
    <source>
        <dbReference type="WBParaSite" id="DME_0000926201-mRNA-1"/>
    </source>
</evidence>
<evidence type="ECO:0000259" key="5">
    <source>
        <dbReference type="Pfam" id="PF04811"/>
    </source>
</evidence>
<dbReference type="AlphaFoldDB" id="A0A0N4UN02"/>
<dbReference type="GO" id="GO:0070971">
    <property type="term" value="C:endoplasmic reticulum exit site"/>
    <property type="evidence" value="ECO:0007669"/>
    <property type="project" value="TreeGrafter"/>
</dbReference>
<proteinExistence type="predicted"/>
<dbReference type="GO" id="GO:0006886">
    <property type="term" value="P:intracellular protein transport"/>
    <property type="evidence" value="ECO:0007669"/>
    <property type="project" value="InterPro"/>
</dbReference>
<dbReference type="GO" id="GO:0008270">
    <property type="term" value="F:zinc ion binding"/>
    <property type="evidence" value="ECO:0007669"/>
    <property type="project" value="TreeGrafter"/>
</dbReference>
<comment type="subcellular location">
    <subcellularLocation>
        <location evidence="1">Cytoplasmic vesicle</location>
        <location evidence="1">COPII-coated vesicle membrane</location>
        <topology evidence="1">Peripheral membrane protein</topology>
        <orientation evidence="1">Cytoplasmic side</orientation>
    </subcellularLocation>
    <subcellularLocation>
        <location evidence="2">Endoplasmic reticulum membrane</location>
        <topology evidence="2">Peripheral membrane protein</topology>
        <orientation evidence="2">Cytoplasmic side</orientation>
    </subcellularLocation>
</comment>
<dbReference type="WBParaSite" id="DME_0000926201-mRNA-1">
    <property type="protein sequence ID" value="DME_0000926201-mRNA-1"/>
    <property type="gene ID" value="DME_0000926201"/>
</dbReference>
<dbReference type="Pfam" id="PF08033">
    <property type="entry name" value="Sec23_BS"/>
    <property type="match status" value="1"/>
</dbReference>
<dbReference type="GO" id="GO:0005789">
    <property type="term" value="C:endoplasmic reticulum membrane"/>
    <property type="evidence" value="ECO:0007669"/>
    <property type="project" value="UniProtKB-SubCell"/>
</dbReference>
<dbReference type="GO" id="GO:0030127">
    <property type="term" value="C:COPII vesicle coat"/>
    <property type="evidence" value="ECO:0007669"/>
    <property type="project" value="InterPro"/>
</dbReference>